<dbReference type="Proteomes" id="UP000019262">
    <property type="component" value="Chromosome"/>
</dbReference>
<dbReference type="PATRIC" id="fig|1313293.3.peg.155"/>
<keyword evidence="2" id="KW-0614">Plasmid</keyword>
<protein>
    <submittedName>
        <fullName evidence="1">Uncharacterized protein</fullName>
    </submittedName>
</protein>
<proteinExistence type="predicted"/>
<geneLocation type="plasmid" evidence="2">
    <name>unnamed</name>
</geneLocation>
<evidence type="ECO:0000313" key="1">
    <source>
        <dbReference type="EMBL" id="AHH08117.1"/>
    </source>
</evidence>
<dbReference type="EMBL" id="CP005829">
    <property type="protein sequence ID" value="AHH08117.1"/>
    <property type="molecule type" value="Genomic_DNA"/>
</dbReference>
<dbReference type="AlphaFoldDB" id="W5SMH0"/>
<evidence type="ECO:0000313" key="2">
    <source>
        <dbReference type="EMBL" id="AHH08876.1"/>
    </source>
</evidence>
<evidence type="ECO:0000313" key="3">
    <source>
        <dbReference type="Proteomes" id="UP000019262"/>
    </source>
</evidence>
<dbReference type="HOGENOM" id="CLU_3196766_0_0_12"/>
<name>W5SMH0_BORAN</name>
<gene>
    <name evidence="1" type="ORF">BAN_0099700</name>
    <name evidence="2" type="ORF">BAN_0099703</name>
</gene>
<sequence>MLIIIKIVLIPKLQKLESRYKTIITIKHKIKNENPHNKINIKVAT</sequence>
<dbReference type="EMBL" id="CP005830">
    <property type="protein sequence ID" value="AHH08876.1"/>
    <property type="molecule type" value="Genomic_DNA"/>
</dbReference>
<accession>W5SMH0</accession>
<organism evidence="1 3">
    <name type="scientific">Borrelia anserina BA2</name>
    <dbReference type="NCBI Taxonomy" id="1313293"/>
    <lineage>
        <taxon>Bacteria</taxon>
        <taxon>Pseudomonadati</taxon>
        <taxon>Spirochaetota</taxon>
        <taxon>Spirochaetia</taxon>
        <taxon>Spirochaetales</taxon>
        <taxon>Borreliaceae</taxon>
        <taxon>Borrelia</taxon>
    </lineage>
</organism>
<reference evidence="1 3" key="1">
    <citation type="submission" date="2013-04" db="EMBL/GenBank/DDBJ databases">
        <title>Comparative Genomics of Relapsing Fever Spirochetes.</title>
        <authorList>
            <person name="Schwan T.G."/>
            <person name="Raffel S.J."/>
            <person name="Porcella S.F."/>
            <person name="Martens C.A."/>
            <person name="Bruno D.P."/>
            <person name="Rickefs S.M."/>
            <person name="Barbian K.B."/>
        </authorList>
    </citation>
    <scope>NUCLEOTIDE SEQUENCE [LARGE SCALE GENOMIC DNA]</scope>
    <source>
        <strain evidence="1 3">BA2</strain>
        <plasmid evidence="2">unnamed</plasmid>
    </source>
</reference>